<dbReference type="Proteomes" id="UP001162992">
    <property type="component" value="Chromosome 11"/>
</dbReference>
<comment type="caution">
    <text evidence="1">The sequence shown here is derived from an EMBL/GenBank/DDBJ whole genome shotgun (WGS) entry which is preliminary data.</text>
</comment>
<organism evidence="1 2">
    <name type="scientific">Diphasiastrum complanatum</name>
    <name type="common">Issler's clubmoss</name>
    <name type="synonym">Lycopodium complanatum</name>
    <dbReference type="NCBI Taxonomy" id="34168"/>
    <lineage>
        <taxon>Eukaryota</taxon>
        <taxon>Viridiplantae</taxon>
        <taxon>Streptophyta</taxon>
        <taxon>Embryophyta</taxon>
        <taxon>Tracheophyta</taxon>
        <taxon>Lycopodiopsida</taxon>
        <taxon>Lycopodiales</taxon>
        <taxon>Lycopodiaceae</taxon>
        <taxon>Lycopodioideae</taxon>
        <taxon>Diphasiastrum</taxon>
    </lineage>
</organism>
<accession>A0ACC2C8K6</accession>
<proteinExistence type="predicted"/>
<sequence length="743" mass="83185">MRITDFKISSYISSDHIYDPGVEQGPSCESTADGHFWLNETAHEENFLTFESPKKKTCLESQKSCNLVTSSSQLIPIQGVALMFQESKVKALEATSFPEENDFFFETQLADDFEKTYETGKMSEVDELSGKVMLKQSSKAGPRRPHIIKGQWTSEEDRQLMELVERHGCQKWSLIATYLPGRIGKQCRERWHNHLKPDIKRDVWKPEEEKLLVSAHNKLGNKWADIAKLIPGRTENAIKNHWNATMRRKDLRRKQKKTLDGLSDSSDERCTILRDYIQRIHPYYESRGTSGEPTFTAIAKPQYQTSDISHSPLFSEVTSVWSTETKKNTEGETPAQLECGLSRYEEVDQLLGKMMTNGVDGINNSRPVALENASSSSNQSGSYGSSSLPLQSFWGEANMVMYERPQETVWGGGIWKEMCNPSLSKTDEQAPIFSYNGGLLTISSDCNPNYFPAVTQTHCLEGICLPGLLQDHYVDDGNGSGYMKRDENCPLQHFQQDLTEANMRSNAHTGSSMDILNEVRFTAFTEPTVSHHSQLHADLGNEETGTKLSGSVSLSEISLSHVNQPIRAHSVAKTDNQGMIAPGLTEPIKVCSIPGIWIDPALTESNSEEKQELDLIDLVSNCGSLDLGDYIVKVMSSGFREVGSYVCTVPHIRNDGQHITAIDYDEQGAYQATIKLNELRREMREQWLLGSIALVHRVGVVSAGQIFALVAVSSSSFLNSMEAVQYAVTKFRQDCPFLQRLIC</sequence>
<evidence type="ECO:0000313" key="2">
    <source>
        <dbReference type="Proteomes" id="UP001162992"/>
    </source>
</evidence>
<evidence type="ECO:0000313" key="1">
    <source>
        <dbReference type="EMBL" id="KAJ7538336.1"/>
    </source>
</evidence>
<reference evidence="2" key="1">
    <citation type="journal article" date="2024" name="Proc. Natl. Acad. Sci. U.S.A.">
        <title>Extraordinary preservation of gene collinearity over three hundred million years revealed in homosporous lycophytes.</title>
        <authorList>
            <person name="Li C."/>
            <person name="Wickell D."/>
            <person name="Kuo L.Y."/>
            <person name="Chen X."/>
            <person name="Nie B."/>
            <person name="Liao X."/>
            <person name="Peng D."/>
            <person name="Ji J."/>
            <person name="Jenkins J."/>
            <person name="Williams M."/>
            <person name="Shu S."/>
            <person name="Plott C."/>
            <person name="Barry K."/>
            <person name="Rajasekar S."/>
            <person name="Grimwood J."/>
            <person name="Han X."/>
            <person name="Sun S."/>
            <person name="Hou Z."/>
            <person name="He W."/>
            <person name="Dai G."/>
            <person name="Sun C."/>
            <person name="Schmutz J."/>
            <person name="Leebens-Mack J.H."/>
            <person name="Li F.W."/>
            <person name="Wang L."/>
        </authorList>
    </citation>
    <scope>NUCLEOTIDE SEQUENCE [LARGE SCALE GENOMIC DNA]</scope>
    <source>
        <strain evidence="2">cv. PW_Plant_1</strain>
    </source>
</reference>
<dbReference type="EMBL" id="CM055102">
    <property type="protein sequence ID" value="KAJ7538336.1"/>
    <property type="molecule type" value="Genomic_DNA"/>
</dbReference>
<protein>
    <submittedName>
        <fullName evidence="1">Uncharacterized protein</fullName>
    </submittedName>
</protein>
<gene>
    <name evidence="1" type="ORF">O6H91_11G044000</name>
</gene>
<name>A0ACC2C8K6_DIPCM</name>
<keyword evidence="2" id="KW-1185">Reference proteome</keyword>